<proteinExistence type="predicted"/>
<dbReference type="AlphaFoldDB" id="A0A9X3TSB1"/>
<comment type="caution">
    <text evidence="2">The sequence shown here is derived from an EMBL/GenBank/DDBJ whole genome shotgun (WGS) entry which is preliminary data.</text>
</comment>
<name>A0A9X3TSB1_9BACL</name>
<evidence type="ECO:0000313" key="3">
    <source>
        <dbReference type="Proteomes" id="UP001151071"/>
    </source>
</evidence>
<gene>
    <name evidence="2" type="ORF">O3V59_16370</name>
</gene>
<feature type="domain" description="Radical SAM" evidence="1">
    <location>
        <begin position="78"/>
        <end position="152"/>
    </location>
</feature>
<reference evidence="2" key="1">
    <citation type="submission" date="2022-12" db="EMBL/GenBank/DDBJ databases">
        <title>Draft genome sequence of the thermophilic strain Brevibacillus thermoruber HT42, isolated from Los Humeros, Puebla, Mexico, with biotechnological potential.</title>
        <authorList>
            <person name="Lara Sanchez J."/>
            <person name="Solis Palacios R."/>
            <person name="Bustos Baena A.S."/>
            <person name="Ruz Baez A.E."/>
            <person name="Espinosa Luna G."/>
            <person name="Oliart Ros R.M."/>
        </authorList>
    </citation>
    <scope>NUCLEOTIDE SEQUENCE</scope>
    <source>
        <strain evidence="2">HT42</strain>
    </source>
</reference>
<accession>A0A9X3TSB1</accession>
<dbReference type="InterPro" id="IPR045784">
    <property type="entry name" value="Radical_SAM_N2"/>
</dbReference>
<dbReference type="EMBL" id="JAPYYP010000024">
    <property type="protein sequence ID" value="MDA5109942.1"/>
    <property type="molecule type" value="Genomic_DNA"/>
</dbReference>
<dbReference type="Pfam" id="PF19864">
    <property type="entry name" value="Radical_SAM_N2"/>
    <property type="match status" value="1"/>
</dbReference>
<sequence length="157" mass="17336">MYSTYTFEMLIDKGPKIPFTPGRINVGLLNANPFFKGIANLGHQAIANYLIQRDVNVYFGYADTVGKGKFLNGNISPKDCDLITISIPFEDTYLNTLRILDNIGFPINAVERDDSYPIVIGGGMAMINPIPLSPFLDAVIVGEGRESLYQIILDLCQ</sequence>
<dbReference type="PANTHER" id="PTHR42731">
    <property type="entry name" value="SLL1084 PROTEIN"/>
    <property type="match status" value="1"/>
</dbReference>
<organism evidence="2 3">
    <name type="scientific">Brevibacillus thermoruber</name>
    <dbReference type="NCBI Taxonomy" id="33942"/>
    <lineage>
        <taxon>Bacteria</taxon>
        <taxon>Bacillati</taxon>
        <taxon>Bacillota</taxon>
        <taxon>Bacilli</taxon>
        <taxon>Bacillales</taxon>
        <taxon>Paenibacillaceae</taxon>
        <taxon>Brevibacillus</taxon>
    </lineage>
</organism>
<keyword evidence="3" id="KW-1185">Reference proteome</keyword>
<dbReference type="Proteomes" id="UP001151071">
    <property type="component" value="Unassembled WGS sequence"/>
</dbReference>
<protein>
    <recommendedName>
        <fullName evidence="1">Radical SAM domain-containing protein</fullName>
    </recommendedName>
</protein>
<evidence type="ECO:0000259" key="1">
    <source>
        <dbReference type="Pfam" id="PF19864"/>
    </source>
</evidence>
<dbReference type="PANTHER" id="PTHR42731:SF1">
    <property type="entry name" value="RADICAL SAM DOMAIN PROTEIN"/>
    <property type="match status" value="1"/>
</dbReference>
<evidence type="ECO:0000313" key="2">
    <source>
        <dbReference type="EMBL" id="MDA5109942.1"/>
    </source>
</evidence>
<dbReference type="RefSeq" id="WP_271140568.1">
    <property type="nucleotide sequence ID" value="NZ_JAPYYP010000024.1"/>
</dbReference>